<reference evidence="23" key="1">
    <citation type="submission" date="2022-08" db="UniProtKB">
        <authorList>
            <consortium name="EnsemblMetazoa"/>
        </authorList>
    </citation>
    <scope>IDENTIFICATION</scope>
    <source>
        <strain evidence="23">Israel</strain>
    </source>
</reference>
<evidence type="ECO:0000256" key="22">
    <source>
        <dbReference type="SAM" id="MobiDB-lite"/>
    </source>
</evidence>
<dbReference type="InterPro" id="IPR035018">
    <property type="entry name" value="Spt6_SH2_C"/>
</dbReference>
<dbReference type="VEuPathDB" id="VectorBase:PPAPM1_012264"/>
<comment type="catalytic activity">
    <reaction evidence="19">
        <text>a ubiquinone + NADH + 5 H(+)(in) = a ubiquinol + NAD(+) + 4 H(+)(out)</text>
        <dbReference type="Rhea" id="RHEA:29091"/>
        <dbReference type="Rhea" id="RHEA-COMP:9565"/>
        <dbReference type="Rhea" id="RHEA-COMP:9566"/>
        <dbReference type="ChEBI" id="CHEBI:15378"/>
        <dbReference type="ChEBI" id="CHEBI:16389"/>
        <dbReference type="ChEBI" id="CHEBI:17976"/>
        <dbReference type="ChEBI" id="CHEBI:57540"/>
        <dbReference type="ChEBI" id="CHEBI:57945"/>
        <dbReference type="EC" id="7.1.1.2"/>
    </reaction>
</comment>
<evidence type="ECO:0000256" key="3">
    <source>
        <dbReference type="ARBA" id="ARBA00005404"/>
    </source>
</evidence>
<dbReference type="InterPro" id="IPR035019">
    <property type="entry name" value="Spt6_SH2_N"/>
</dbReference>
<dbReference type="Gene3D" id="2.40.50.140">
    <property type="entry name" value="Nucleic acid-binding proteins"/>
    <property type="match status" value="1"/>
</dbReference>
<evidence type="ECO:0000256" key="18">
    <source>
        <dbReference type="ARBA" id="ARBA00034078"/>
    </source>
</evidence>
<dbReference type="GO" id="GO:0051539">
    <property type="term" value="F:4 iron, 4 sulfur cluster binding"/>
    <property type="evidence" value="ECO:0007669"/>
    <property type="project" value="UniProtKB-KW"/>
</dbReference>
<comment type="cofactor">
    <cofactor evidence="1">
        <name>[4Fe-4S] cluster</name>
        <dbReference type="ChEBI" id="CHEBI:49883"/>
    </cofactor>
</comment>
<dbReference type="Pfam" id="PF14639">
    <property type="entry name" value="YqgF"/>
    <property type="match status" value="1"/>
</dbReference>
<dbReference type="InterPro" id="IPR010994">
    <property type="entry name" value="RuvA_2-like"/>
</dbReference>
<dbReference type="CDD" id="cd02773">
    <property type="entry name" value="MopB_Res-Cmplx1_Nad11"/>
    <property type="match status" value="1"/>
</dbReference>
<dbReference type="GO" id="GO:0008137">
    <property type="term" value="F:NADH dehydrogenase (ubiquinone) activity"/>
    <property type="evidence" value="ECO:0007669"/>
    <property type="project" value="UniProtKB-EC"/>
</dbReference>
<dbReference type="GO" id="GO:0060429">
    <property type="term" value="P:epithelium development"/>
    <property type="evidence" value="ECO:0007669"/>
    <property type="project" value="UniProtKB-ARBA"/>
</dbReference>
<dbReference type="PROSITE" id="PS00643">
    <property type="entry name" value="COMPLEX1_75K_3"/>
    <property type="match status" value="1"/>
</dbReference>
<dbReference type="CDD" id="cd00164">
    <property type="entry name" value="S1_like"/>
    <property type="match status" value="1"/>
</dbReference>
<keyword evidence="7" id="KW-0004">4Fe-4S</keyword>
<dbReference type="PROSITE" id="PS00641">
    <property type="entry name" value="COMPLEX1_75K_1"/>
    <property type="match status" value="1"/>
</dbReference>
<comment type="similarity">
    <text evidence="4">Belongs to the SPT6 family.</text>
</comment>
<feature type="compositionally biased region" description="Acidic residues" evidence="22">
    <location>
        <begin position="937"/>
        <end position="953"/>
    </location>
</feature>
<organism evidence="23 24">
    <name type="scientific">Phlebotomus papatasi</name>
    <name type="common">Sandfly</name>
    <dbReference type="NCBI Taxonomy" id="29031"/>
    <lineage>
        <taxon>Eukaryota</taxon>
        <taxon>Metazoa</taxon>
        <taxon>Ecdysozoa</taxon>
        <taxon>Arthropoda</taxon>
        <taxon>Hexapoda</taxon>
        <taxon>Insecta</taxon>
        <taxon>Pterygota</taxon>
        <taxon>Neoptera</taxon>
        <taxon>Endopterygota</taxon>
        <taxon>Diptera</taxon>
        <taxon>Nematocera</taxon>
        <taxon>Psychodoidea</taxon>
        <taxon>Psychodidae</taxon>
        <taxon>Phlebotomus</taxon>
        <taxon>Phlebotomus</taxon>
    </lineage>
</organism>
<evidence type="ECO:0000256" key="4">
    <source>
        <dbReference type="ARBA" id="ARBA00009253"/>
    </source>
</evidence>
<dbReference type="InterPro" id="IPR000283">
    <property type="entry name" value="NADH_UbQ_OxRdtase_75kDa_su_CS"/>
</dbReference>
<evidence type="ECO:0000313" key="24">
    <source>
        <dbReference type="Proteomes" id="UP000092462"/>
    </source>
</evidence>
<dbReference type="GO" id="GO:0034728">
    <property type="term" value="P:nucleosome organization"/>
    <property type="evidence" value="ECO:0007669"/>
    <property type="project" value="TreeGrafter"/>
</dbReference>
<comment type="subcellular location">
    <subcellularLocation>
        <location evidence="2">Nucleus</location>
    </subcellularLocation>
</comment>
<evidence type="ECO:0000256" key="6">
    <source>
        <dbReference type="ARBA" id="ARBA00020248"/>
    </source>
</evidence>
<dbReference type="FunFam" id="1.10.150.850:FF:000003">
    <property type="entry name" value="Transcription elongation factor spt6"/>
    <property type="match status" value="1"/>
</dbReference>
<dbReference type="PROSITE" id="PS51839">
    <property type="entry name" value="4FE4S_HC3"/>
    <property type="match status" value="1"/>
</dbReference>
<keyword evidence="10" id="KW-1278">Translocase</keyword>
<dbReference type="InterPro" id="IPR001041">
    <property type="entry name" value="2Fe-2S_ferredoxin-type"/>
</dbReference>
<dbReference type="PROSITE" id="PS51669">
    <property type="entry name" value="4FE4S_MOW_BIS_MGD"/>
    <property type="match status" value="1"/>
</dbReference>
<dbReference type="SUPFAM" id="SSF55550">
    <property type="entry name" value="SH2 domain"/>
    <property type="match status" value="2"/>
</dbReference>
<dbReference type="InterPro" id="IPR012337">
    <property type="entry name" value="RNaseH-like_sf"/>
</dbReference>
<sequence>MFRAPLARALTLGSPTRAASAAVRGSATSATAPAKAPEKIEVFIDDKPVMVDPGTTILQAAALVGVEIPRFCYHERLAVAGNCRMCLVEVEKMPKPAAACAMPVMKGWRIKTDSEMTRKARESVMEFLLMNHPLDCPICDQGGECDLQDQAMAFGSDRSRFTDIDHTGKRAVEDKDIGPLVKTIMTRCIHCTRCIRFASEVAGVDDLGTTGRGNDMQVGTYVEKLFMSELSGNIIDLCPVGALTSKPYSFVARPWEIRKVESVDVLDAIGSNIVVSTRTGEVLRILPRENEEINEEWLADKSRFSCDGLKRQRLIAPMLRMAGGELQPVEWESALVQVAKRIRGAEGKVAGVAGALADCEAMVALKDLLNRNGSEVLCTEQGFPMDGSGSDFRSNYVLNASIAAVEEADLVLLVGTNPRYEAPLLNTRLRKGYVHNELNVAVVGPKVDLSYEYEHLGSDGNTLSQILSGSHPFAGKLKAAKRPLIIVGADQLTRKDGKAILGNLQAFANQLQQGKGDWKVFNVLQRNASQVGALDIGYHPGVEKIKESQPKVVFLLNADSGTVTRENLPKDCFVVYQGHHGDAGAQMADAVLPGAAYTEKQATYVNTEGRAQQTLLAVTPPGMAREDWKILRALSEILSTPLPYDNLDEIRARMEDIAPHLVRHGHREENNYTKQASELTKGTAQISGAIDVAQKSLQDYFMTDPISRASPTMAKCIAAVKKVVQEDQMASFIDSEAEESDQEEELEPHERSKLKRLKAVSESEEEEEDDNMQTIVDDLIDDREIEEEDGDSDDSGRSHKRKKSDDEDDLDDRLEDEDYDLIEENLGVKVERKRFKRLRRIQDEESDGEDKDEDESRQRERIAERIFDSDEDEDRGAERPQVPAEVDHFDEEEEEEESDADDFIVDDDGVPITARKKILQEGQDIFGVDFDYDEFEKFDDDEYEDEYELDGEGDGEKRPKKQKKKTMRKSIFEIYEPSELQRGHFTDLDIEIRKTDIPERMQLREVPITPVDAEKSSELEQEAEWIYKQAFCKEPVSKQDVFTADGRDRARKPPSAIAKIKQALDFMRNQQLEVPFIAFYRKEYVKPELNINDLWKVYRYDAKWCMLVSRKKALKALFEKMREYQTDKIMENPDKPLPDDCRLIKDDDLYRLEMVQTPEELKDVQMHFHLYYSHEIPAMQEAWRAKDRQRRKQERLEAKRREKEALENGEDVPEVIENVDDEDIEQPEESLKQAKDAGPYAMCRKAGVCGMAKRFGLTPEQFAENLRDSYQRHEVEQEPTELLELAKQYVSPKFQTPEEVLHAVKYVVARQLSKEPLLKKSVREIYFERARISVHPTKKGVKEIDENHPCYSMKFLKNKPVRDLVGEQFLKLAMAEDDKLLEVQFSEKLEGNTSAPYLDEIKALYQKDEFAKNVQEWNAIRAECVEEALNNMVLKDLKKELRSALLAEAKDCVLKSACRKLCNWIKVAPYSVSFPEEDDYEWETAKGLRIMAIAYVPDFTQSAFCALINPDGEVTDYLRCPNLLKRKNASWEDERVLKETDLQSIKNFIRNKKPHVIAIGGESYDAKRIREDLWECIKELREEEQFPQIAVEIVDNELAKIYANSHKGTAEFREYPILLRQAVSLARKLRDPLVEYSQLCTADDEILCLRYHTLQDQLVKEELLENLYLEFINRTNEVGVDINLAVQNPLYVNLVQFVCGLGPRKGQALIKILKQTNQRLENRTQLVTACHMGPKVFINCSGFIKIDTNSLGDSTEAYVEVLDGSRVHPETYEWARKMAIDALEYDDDQMNPAGALEEILESPERLKDLDLDAFAVELERQGFGNRSITLYDIRAELNSRYKDLRTPYRSSNAEEMFDMLTKETPETFYIGKLVLAVVQGFTYRKPQGEQLDQANPVRNDETGLWQCPFCLQNEFPELSEVWNHFDAKACPGQATGVKLRLDNGLQGFIHIKNLSDKHVKNPEERVQIGQAIHVRITKIDVDRFSVDCSSKSSDLLDKNHDWRPTKDAYYDQEAEDQITRKDDDTKKQKARHHYITRVIFHPAFHNKSYTEALKIMETMDQGEVIIRPSSKGADHLTVTWKVTDDIYQHIDVREEGKENAFCLGRRLCIGSEEFEDLDEIIARYVNPMASYARDLLNYKYYRDTLQGLKDKAEECLKEEKSKNPTKIHYFMSASKSYPGKFLLSYLPVNKCKHEYVTVTPEGFRFRQQIFDSLNGLLKWFKEHFKDPLPGNTPLTTPRMSMRTPYGTPGQNSGSNSVNTDAIAKVAQNMPSHMLHSLSQVANQTPHYPHTPGAYAQSSYVNTPYTPSGQTPFMTPYHTPHSSQTPRYGQTTPTLNNGPFAHPGPPMSASQHYRSGSVGSGAGGYHTTGGGASQQQSMPTAHPSPHQQRYGNSPYVPSPHSRYGSQSENLEWQRADDAWGRYKGTPGGTTPKDRGTGRGSSRTPRYDEYPQHGHARKTPQYDNGRPMSRSGRSDYGKSPRSSRSSPRTNTSPRSMTLGDSTPLWDEN</sequence>
<dbReference type="Pfam" id="PF09326">
    <property type="entry name" value="NADH_dhqG_C"/>
    <property type="match status" value="1"/>
</dbReference>
<dbReference type="VEuPathDB" id="VectorBase:PPAI006498"/>
<dbReference type="PROSITE" id="PS00642">
    <property type="entry name" value="COMPLEX1_75K_2"/>
    <property type="match status" value="1"/>
</dbReference>
<dbReference type="InterPro" id="IPR015405">
    <property type="entry name" value="NDUFS1-like_C"/>
</dbReference>
<dbReference type="FunFam" id="3.30.505.10:FF:000030">
    <property type="entry name" value="Transcription elongation factor spt6"/>
    <property type="match status" value="1"/>
</dbReference>
<comment type="similarity">
    <text evidence="3 21">Belongs to the complex I 75 kDa subunit family.</text>
</comment>
<dbReference type="Pfam" id="PF00384">
    <property type="entry name" value="Molybdopterin"/>
    <property type="match status" value="1"/>
</dbReference>
<evidence type="ECO:0000256" key="1">
    <source>
        <dbReference type="ARBA" id="ARBA00001966"/>
    </source>
</evidence>
<evidence type="ECO:0000256" key="9">
    <source>
        <dbReference type="ARBA" id="ARBA00022723"/>
    </source>
</evidence>
<dbReference type="FunFam" id="3.30.70.20:FF:000002">
    <property type="entry name" value="NADH-ubiquinone oxidoreductase 75 kDa subunit"/>
    <property type="match status" value="1"/>
</dbReference>
<evidence type="ECO:0000256" key="12">
    <source>
        <dbReference type="ARBA" id="ARBA00023014"/>
    </source>
</evidence>
<dbReference type="SUPFAM" id="SSF54862">
    <property type="entry name" value="4Fe-4S ferredoxins"/>
    <property type="match status" value="1"/>
</dbReference>
<feature type="compositionally biased region" description="Acidic residues" evidence="22">
    <location>
        <begin position="844"/>
        <end position="853"/>
    </location>
</feature>
<evidence type="ECO:0000256" key="7">
    <source>
        <dbReference type="ARBA" id="ARBA00022485"/>
    </source>
</evidence>
<dbReference type="FunFam" id="3.40.50.740:FF:000021">
    <property type="entry name" value="NADH:ubiquinone oxidoreductase core subunit S1"/>
    <property type="match status" value="1"/>
</dbReference>
<dbReference type="InterPro" id="IPR028231">
    <property type="entry name" value="Spt6_YqgF"/>
</dbReference>
<keyword evidence="14" id="KW-0175">Coiled coil</keyword>
<dbReference type="Proteomes" id="UP000092462">
    <property type="component" value="Unassembled WGS sequence"/>
</dbReference>
<feature type="compositionally biased region" description="Acidic residues" evidence="22">
    <location>
        <begin position="735"/>
        <end position="747"/>
    </location>
</feature>
<dbReference type="SUPFAM" id="SSF53706">
    <property type="entry name" value="Formate dehydrogenase/DMSO reductase, domains 1-3"/>
    <property type="match status" value="1"/>
</dbReference>
<feature type="compositionally biased region" description="Acidic residues" evidence="22">
    <location>
        <begin position="762"/>
        <end position="771"/>
    </location>
</feature>
<dbReference type="GO" id="GO:0045271">
    <property type="term" value="C:respiratory chain complex I"/>
    <property type="evidence" value="ECO:0007669"/>
    <property type="project" value="UniProtKB-ARBA"/>
</dbReference>
<dbReference type="InterPro" id="IPR055179">
    <property type="entry name" value="Tex-like_central_region"/>
</dbReference>
<dbReference type="InterPro" id="IPR006963">
    <property type="entry name" value="Mopterin_OxRdtase_4Fe-4S_dom"/>
</dbReference>
<evidence type="ECO:0000313" key="23">
    <source>
        <dbReference type="EnsemblMetazoa" id="PPAI006498-PA"/>
    </source>
</evidence>
<dbReference type="Pfam" id="PF17674">
    <property type="entry name" value="HHH_9"/>
    <property type="match status" value="1"/>
</dbReference>
<keyword evidence="8" id="KW-0597">Phosphoprotein</keyword>
<dbReference type="Pfam" id="PF00575">
    <property type="entry name" value="S1"/>
    <property type="match status" value="1"/>
</dbReference>
<dbReference type="InterPro" id="IPR017072">
    <property type="entry name" value="TF_Spt6"/>
</dbReference>
<dbReference type="InterPro" id="IPR028083">
    <property type="entry name" value="Spt6_acidic_N_dom"/>
</dbReference>
<dbReference type="GO" id="GO:0016651">
    <property type="term" value="F:oxidoreductase activity, acting on NAD(P)H"/>
    <property type="evidence" value="ECO:0007669"/>
    <property type="project" value="InterPro"/>
</dbReference>
<feature type="compositionally biased region" description="Polar residues" evidence="22">
    <location>
        <begin position="2319"/>
        <end position="2336"/>
    </location>
</feature>
<dbReference type="GO" id="GO:0005743">
    <property type="term" value="C:mitochondrial inner membrane"/>
    <property type="evidence" value="ECO:0007669"/>
    <property type="project" value="UniProtKB-ARBA"/>
</dbReference>
<dbReference type="PROSITE" id="PS50001">
    <property type="entry name" value="SH2"/>
    <property type="match status" value="1"/>
</dbReference>
<dbReference type="FunFam" id="3.30.505.10:FF:000089">
    <property type="entry name" value="Transcription elongation factor spt6"/>
    <property type="match status" value="1"/>
</dbReference>
<keyword evidence="15" id="KW-0804">Transcription</keyword>
<dbReference type="NCBIfam" id="TIGR01973">
    <property type="entry name" value="NuoG"/>
    <property type="match status" value="1"/>
</dbReference>
<evidence type="ECO:0000256" key="15">
    <source>
        <dbReference type="ARBA" id="ARBA00023163"/>
    </source>
</evidence>
<evidence type="ECO:0000256" key="19">
    <source>
        <dbReference type="ARBA" id="ARBA00049551"/>
    </source>
</evidence>
<dbReference type="InterPro" id="IPR032706">
    <property type="entry name" value="Spt6_HHH"/>
</dbReference>
<keyword evidence="16" id="KW-0143">Chaperone</keyword>
<dbReference type="InterPro" id="IPR028088">
    <property type="entry name" value="Spt6_HTH_DNA-bd_dom"/>
</dbReference>
<dbReference type="Pfam" id="PF14632">
    <property type="entry name" value="SPT6_acidic"/>
    <property type="match status" value="1"/>
</dbReference>
<feature type="region of interest" description="Disordered" evidence="22">
    <location>
        <begin position="735"/>
        <end position="822"/>
    </location>
</feature>
<dbReference type="SMART" id="SM00929">
    <property type="entry name" value="NADH-G_4Fe-4S_3"/>
    <property type="match status" value="1"/>
</dbReference>
<keyword evidence="13" id="KW-0520">NAD</keyword>
<dbReference type="FunFam" id="1.10.10.650:FF:000002">
    <property type="entry name" value="Transcription elongation factor spt6"/>
    <property type="match status" value="1"/>
</dbReference>
<evidence type="ECO:0000256" key="17">
    <source>
        <dbReference type="ARBA" id="ARBA00023242"/>
    </source>
</evidence>
<dbReference type="InterPro" id="IPR023323">
    <property type="entry name" value="Tex-like_dom_sf"/>
</dbReference>
<dbReference type="InterPro" id="IPR037027">
    <property type="entry name" value="YqgF/RNaseH-like_dom_sf"/>
</dbReference>
<dbReference type="InterPro" id="IPR035420">
    <property type="entry name" value="Spt6_SH2"/>
</dbReference>
<keyword evidence="24" id="KW-1185">Reference proteome</keyword>
<feature type="compositionally biased region" description="Basic and acidic residues" evidence="22">
    <location>
        <begin position="854"/>
        <end position="868"/>
    </location>
</feature>
<dbReference type="Pfam" id="PF22151">
    <property type="entry name" value="Fer4_NDSU1"/>
    <property type="match status" value="1"/>
</dbReference>
<evidence type="ECO:0000256" key="13">
    <source>
        <dbReference type="ARBA" id="ARBA00023027"/>
    </source>
</evidence>
<feature type="compositionally biased region" description="Gly residues" evidence="22">
    <location>
        <begin position="2357"/>
        <end position="2371"/>
    </location>
</feature>
<dbReference type="EMBL" id="AJVK01005739">
    <property type="status" value="NOT_ANNOTATED_CDS"/>
    <property type="molecule type" value="Genomic_DNA"/>
</dbReference>
<name>A0A1B0GP68_PHLPP</name>
<dbReference type="Gene3D" id="3.30.200.210">
    <property type="match status" value="1"/>
</dbReference>
<dbReference type="SUPFAM" id="SSF54292">
    <property type="entry name" value="2Fe-2S ferredoxin-like"/>
    <property type="match status" value="1"/>
</dbReference>
<dbReference type="Pfam" id="PF14633">
    <property type="entry name" value="SH2_2"/>
    <property type="match status" value="1"/>
</dbReference>
<dbReference type="InterPro" id="IPR003029">
    <property type="entry name" value="S1_domain"/>
</dbReference>
<feature type="region of interest" description="Disordered" evidence="22">
    <location>
        <begin position="839"/>
        <end position="907"/>
    </location>
</feature>
<dbReference type="FunFam" id="3.30.200.210:FF:000002">
    <property type="entry name" value="NADH-ubiquinone oxidoreductase 75 kDa subunit"/>
    <property type="match status" value="1"/>
</dbReference>
<dbReference type="FunFam" id="3.10.20.740:FF:000001">
    <property type="entry name" value="NADH-quinone oxidoreductase subunit G"/>
    <property type="match status" value="1"/>
</dbReference>
<feature type="compositionally biased region" description="Acidic residues" evidence="22">
    <location>
        <begin position="778"/>
        <end position="793"/>
    </location>
</feature>
<dbReference type="SUPFAM" id="SSF158832">
    <property type="entry name" value="Tex N-terminal region-like"/>
    <property type="match status" value="1"/>
</dbReference>
<dbReference type="EMBL" id="AJVK01005744">
    <property type="status" value="NOT_ANNOTATED_CDS"/>
    <property type="molecule type" value="Genomic_DNA"/>
</dbReference>
<dbReference type="CDD" id="cd00207">
    <property type="entry name" value="fer2"/>
    <property type="match status" value="1"/>
</dbReference>
<dbReference type="Gene3D" id="1.10.3500.10">
    <property type="entry name" value="Tex N-terminal region-like"/>
    <property type="match status" value="1"/>
</dbReference>
<dbReference type="EnsemblMetazoa" id="PPAI006498-RA">
    <property type="protein sequence ID" value="PPAI006498-PA"/>
    <property type="gene ID" value="PPAI006498"/>
</dbReference>
<protein>
    <recommendedName>
        <fullName evidence="5">NADH-ubiquinone oxidoreductase 75 kDa subunit, mitochondrial</fullName>
    </recommendedName>
    <alternativeName>
        <fullName evidence="6 20">transcription Elongation factor SPT6</fullName>
    </alternativeName>
</protein>
<evidence type="ECO:0000256" key="2">
    <source>
        <dbReference type="ARBA" id="ARBA00004123"/>
    </source>
</evidence>
<evidence type="ECO:0000256" key="14">
    <source>
        <dbReference type="ARBA" id="ARBA00023054"/>
    </source>
</evidence>
<dbReference type="GO" id="GO:0031491">
    <property type="term" value="F:nucleosome binding"/>
    <property type="evidence" value="ECO:0007669"/>
    <property type="project" value="TreeGrafter"/>
</dbReference>
<dbReference type="Gene3D" id="1.10.10.2740">
    <property type="entry name" value="Spt6, Death-like domain"/>
    <property type="match status" value="1"/>
</dbReference>
<dbReference type="EMBL" id="AJVK01005742">
    <property type="status" value="NOT_ANNOTATED_CDS"/>
    <property type="molecule type" value="Genomic_DNA"/>
</dbReference>
<dbReference type="CDD" id="cd09928">
    <property type="entry name" value="SH2_Cterm_SPT6_like"/>
    <property type="match status" value="1"/>
</dbReference>
<evidence type="ECO:0000256" key="5">
    <source>
        <dbReference type="ARBA" id="ARBA00013888"/>
    </source>
</evidence>
<dbReference type="InterPro" id="IPR006656">
    <property type="entry name" value="Mopterin_OxRdtase"/>
</dbReference>
<dbReference type="InterPro" id="IPR036860">
    <property type="entry name" value="SH2_dom_sf"/>
</dbReference>
<feature type="compositionally biased region" description="Low complexity" evidence="22">
    <location>
        <begin position="2477"/>
        <end position="2493"/>
    </location>
</feature>
<dbReference type="InterPro" id="IPR036010">
    <property type="entry name" value="2Fe-2S_ferredoxin-like_sf"/>
</dbReference>
<dbReference type="SUPFAM" id="SSF47781">
    <property type="entry name" value="RuvA domain 2-like"/>
    <property type="match status" value="2"/>
</dbReference>
<dbReference type="Gene3D" id="3.30.420.140">
    <property type="entry name" value="YqgF/RNase H-like domain"/>
    <property type="match status" value="1"/>
</dbReference>
<feature type="compositionally biased region" description="Polar residues" evidence="22">
    <location>
        <begin position="2373"/>
        <end position="2390"/>
    </location>
</feature>
<dbReference type="EMBL" id="AJVK01005740">
    <property type="status" value="NOT_ANNOTATED_CDS"/>
    <property type="molecule type" value="Genomic_DNA"/>
</dbReference>
<dbReference type="GO" id="GO:0046872">
    <property type="term" value="F:metal ion binding"/>
    <property type="evidence" value="ECO:0007669"/>
    <property type="project" value="UniProtKB-KW"/>
</dbReference>
<comment type="cofactor">
    <cofactor evidence="18">
        <name>[2Fe-2S] cluster</name>
        <dbReference type="ChEBI" id="CHEBI:190135"/>
    </cofactor>
</comment>
<feature type="region of interest" description="Disordered" evidence="22">
    <location>
        <begin position="937"/>
        <end position="964"/>
    </location>
</feature>
<dbReference type="EMBL" id="AJVK01005741">
    <property type="status" value="NOT_ANNOTATED_CDS"/>
    <property type="molecule type" value="Genomic_DNA"/>
</dbReference>
<dbReference type="InterPro" id="IPR042066">
    <property type="entry name" value="Spt6_death-like"/>
</dbReference>
<dbReference type="SMART" id="SM00252">
    <property type="entry name" value="SH2"/>
    <property type="match status" value="1"/>
</dbReference>
<dbReference type="VEuPathDB" id="VectorBase:PPAPM1_009562"/>
<accession>A0A1B0GP68</accession>
<keyword evidence="11" id="KW-0408">Iron</keyword>
<dbReference type="PANTHER" id="PTHR10145">
    <property type="entry name" value="TRANSCRIPTION ELONGATION FACTOR SPT6"/>
    <property type="match status" value="1"/>
</dbReference>
<dbReference type="GO" id="GO:0042773">
    <property type="term" value="P:ATP synthesis coupled electron transport"/>
    <property type="evidence" value="ECO:0007669"/>
    <property type="project" value="InterPro"/>
</dbReference>
<dbReference type="Gene3D" id="3.30.505.10">
    <property type="entry name" value="SH2 domain"/>
    <property type="match status" value="2"/>
</dbReference>
<dbReference type="SMART" id="SM00732">
    <property type="entry name" value="YqgFc"/>
    <property type="match status" value="1"/>
</dbReference>
<dbReference type="InterPro" id="IPR019574">
    <property type="entry name" value="NADH_UbQ_OxRdtase_Gsu_4Fe4S-bd"/>
</dbReference>
<dbReference type="InterPro" id="IPR010228">
    <property type="entry name" value="NADH_UbQ_OxRdtase_Gsu"/>
</dbReference>
<dbReference type="EMBL" id="AJVK01005743">
    <property type="status" value="NOT_ANNOTATED_CDS"/>
    <property type="molecule type" value="Genomic_DNA"/>
</dbReference>
<feature type="compositionally biased region" description="Basic and acidic residues" evidence="22">
    <location>
        <begin position="2410"/>
        <end position="2419"/>
    </location>
</feature>
<evidence type="ECO:0000256" key="16">
    <source>
        <dbReference type="ARBA" id="ARBA00023186"/>
    </source>
</evidence>
<proteinExistence type="inferred from homology"/>
<dbReference type="EMBL" id="AJVK01005745">
    <property type="status" value="NOT_ANNOTATED_CDS"/>
    <property type="molecule type" value="Genomic_DNA"/>
</dbReference>
<keyword evidence="17" id="KW-0539">Nucleus</keyword>
<dbReference type="InterPro" id="IPR023319">
    <property type="entry name" value="Tex-like_HTH_dom_sf"/>
</dbReference>
<dbReference type="Gene3D" id="3.10.20.740">
    <property type="match status" value="1"/>
</dbReference>
<dbReference type="Pfam" id="PF22117">
    <property type="entry name" value="Fer4_Nqo3"/>
    <property type="match status" value="1"/>
</dbReference>
<dbReference type="PANTHER" id="PTHR10145:SF6">
    <property type="entry name" value="TRANSCRIPTION ELONGATION FACTOR SPT6"/>
    <property type="match status" value="1"/>
</dbReference>
<dbReference type="Pfam" id="PF14635">
    <property type="entry name" value="HHH_7"/>
    <property type="match status" value="1"/>
</dbReference>
<dbReference type="Gene3D" id="1.10.10.650">
    <property type="entry name" value="RuvA domain 2-like"/>
    <property type="match status" value="1"/>
</dbReference>
<dbReference type="InterPro" id="IPR054351">
    <property type="entry name" value="NADH_UbQ_OxRdtase_ferredoxin"/>
</dbReference>
<dbReference type="FunFam" id="1.10.10.2740:FF:000001">
    <property type="entry name" value="Transcription elongation factor spt6"/>
    <property type="match status" value="1"/>
</dbReference>
<evidence type="ECO:0000256" key="8">
    <source>
        <dbReference type="ARBA" id="ARBA00022553"/>
    </source>
</evidence>
<evidence type="ECO:0000256" key="20">
    <source>
        <dbReference type="ARBA" id="ARBA00070625"/>
    </source>
</evidence>
<evidence type="ECO:0000256" key="10">
    <source>
        <dbReference type="ARBA" id="ARBA00022967"/>
    </source>
</evidence>
<dbReference type="InterPro" id="IPR000980">
    <property type="entry name" value="SH2"/>
</dbReference>
<dbReference type="SUPFAM" id="SSF50249">
    <property type="entry name" value="Nucleic acid-binding proteins"/>
    <property type="match status" value="1"/>
</dbReference>
<dbReference type="FunFam" id="1.10.150.850:FF:000004">
    <property type="entry name" value="Transcription elongation factor SPT6"/>
    <property type="match status" value="1"/>
</dbReference>
<evidence type="ECO:0000256" key="11">
    <source>
        <dbReference type="ARBA" id="ARBA00023004"/>
    </source>
</evidence>
<feature type="compositionally biased region" description="Polar residues" evidence="22">
    <location>
        <begin position="2295"/>
        <end position="2312"/>
    </location>
</feature>
<dbReference type="GO" id="GO:0140673">
    <property type="term" value="P:transcription elongation-coupled chromatin remodeling"/>
    <property type="evidence" value="ECO:0007669"/>
    <property type="project" value="InterPro"/>
</dbReference>
<dbReference type="Gene3D" id="3.40.50.740">
    <property type="match status" value="1"/>
</dbReference>
<dbReference type="Pfam" id="PF10588">
    <property type="entry name" value="NADH-G_4Fe-4S_3"/>
    <property type="match status" value="1"/>
</dbReference>
<dbReference type="Pfam" id="PF14641">
    <property type="entry name" value="HTH_44"/>
    <property type="match status" value="1"/>
</dbReference>
<dbReference type="GO" id="GO:0008023">
    <property type="term" value="C:transcription elongation factor complex"/>
    <property type="evidence" value="ECO:0007669"/>
    <property type="project" value="TreeGrafter"/>
</dbReference>
<dbReference type="FunFam" id="1.10.3500.10:FF:000006">
    <property type="entry name" value="Transcription elongation factor spt6"/>
    <property type="match status" value="1"/>
</dbReference>
<feature type="compositionally biased region" description="Acidic residues" evidence="22">
    <location>
        <begin position="806"/>
        <end position="822"/>
    </location>
</feature>
<dbReference type="Gene3D" id="3.30.70.20">
    <property type="match status" value="1"/>
</dbReference>
<dbReference type="Pfam" id="PF13510">
    <property type="entry name" value="Fer2_4"/>
    <property type="match status" value="1"/>
</dbReference>
<dbReference type="PROSITE" id="PS51085">
    <property type="entry name" value="2FE2S_FER_2"/>
    <property type="match status" value="1"/>
</dbReference>
<feature type="region of interest" description="Disordered" evidence="22">
    <location>
        <begin position="2285"/>
        <end position="2506"/>
    </location>
</feature>
<dbReference type="EMBL" id="AJVK01005738">
    <property type="status" value="NOT_ANNOTATED_CDS"/>
    <property type="molecule type" value="Genomic_DNA"/>
</dbReference>
<dbReference type="InterPro" id="IPR006641">
    <property type="entry name" value="YqgF/RNaseH-like_dom"/>
</dbReference>
<evidence type="ECO:0000256" key="21">
    <source>
        <dbReference type="RuleBase" id="RU004523"/>
    </source>
</evidence>
<keyword evidence="9" id="KW-0479">Metal-binding</keyword>
<dbReference type="SMART" id="SM00316">
    <property type="entry name" value="S1"/>
    <property type="match status" value="1"/>
</dbReference>
<dbReference type="Pfam" id="PF22706">
    <property type="entry name" value="Tex_central_region"/>
    <property type="match status" value="1"/>
</dbReference>
<dbReference type="GO" id="GO:0003677">
    <property type="term" value="F:DNA binding"/>
    <property type="evidence" value="ECO:0007669"/>
    <property type="project" value="InterPro"/>
</dbReference>
<dbReference type="PROSITE" id="PS50126">
    <property type="entry name" value="S1"/>
    <property type="match status" value="1"/>
</dbReference>
<dbReference type="CDD" id="cd09918">
    <property type="entry name" value="SH2_Nterm_SPT6_like"/>
    <property type="match status" value="1"/>
</dbReference>
<keyword evidence="12" id="KW-0411">Iron-sulfur</keyword>
<dbReference type="SUPFAM" id="SSF53098">
    <property type="entry name" value="Ribonuclease H-like"/>
    <property type="match status" value="1"/>
</dbReference>
<dbReference type="InterPro" id="IPR041692">
    <property type="entry name" value="HHH_9"/>
</dbReference>
<dbReference type="GO" id="GO:0042393">
    <property type="term" value="F:histone binding"/>
    <property type="evidence" value="ECO:0007669"/>
    <property type="project" value="TreeGrafter"/>
</dbReference>
<dbReference type="FunFam" id="3.30.420.140:FF:000004">
    <property type="entry name" value="Transcription elongation factor spt6"/>
    <property type="match status" value="1"/>
</dbReference>
<feature type="compositionally biased region" description="Acidic residues" evidence="22">
    <location>
        <begin position="888"/>
        <end position="907"/>
    </location>
</feature>
<dbReference type="InterPro" id="IPR012340">
    <property type="entry name" value="NA-bd_OB-fold"/>
</dbReference>
<dbReference type="Gene3D" id="1.10.150.850">
    <property type="entry name" value="Spt6, helix-hairpin-helix domain"/>
    <property type="match status" value="1"/>
</dbReference>